<feature type="compositionally biased region" description="Pro residues" evidence="1">
    <location>
        <begin position="117"/>
        <end position="129"/>
    </location>
</feature>
<dbReference type="STRING" id="926566.Terro_4191"/>
<dbReference type="EMBL" id="CP003379">
    <property type="protein sequence ID" value="AFL90396.1"/>
    <property type="molecule type" value="Genomic_DNA"/>
</dbReference>
<accession>I3ZMC8</accession>
<reference evidence="3 4" key="1">
    <citation type="submission" date="2012-06" db="EMBL/GenBank/DDBJ databases">
        <title>Complete genome of Terriglobus roseus DSM 18391.</title>
        <authorList>
            <consortium name="US DOE Joint Genome Institute (JGI-PGF)"/>
            <person name="Lucas S."/>
            <person name="Copeland A."/>
            <person name="Lapidus A."/>
            <person name="Glavina del Rio T."/>
            <person name="Dalin E."/>
            <person name="Tice H."/>
            <person name="Bruce D."/>
            <person name="Goodwin L."/>
            <person name="Pitluck S."/>
            <person name="Peters L."/>
            <person name="Mikhailova N."/>
            <person name="Munk A.C.C."/>
            <person name="Kyrpides N."/>
            <person name="Mavromatis K."/>
            <person name="Ivanova N."/>
            <person name="Brettin T."/>
            <person name="Detter J.C."/>
            <person name="Han C."/>
            <person name="Larimer F."/>
            <person name="Land M."/>
            <person name="Hauser L."/>
            <person name="Markowitz V."/>
            <person name="Cheng J.-F."/>
            <person name="Hugenholtz P."/>
            <person name="Woyke T."/>
            <person name="Wu D."/>
            <person name="Brambilla E."/>
            <person name="Klenk H.-P."/>
            <person name="Eisen J.A."/>
        </authorList>
    </citation>
    <scope>NUCLEOTIDE SEQUENCE [LARGE SCALE GENOMIC DNA]</scope>
    <source>
        <strain evidence="4">DSM 18391 / NRRL B-41598 / KBS 63</strain>
    </source>
</reference>
<evidence type="ECO:0000256" key="1">
    <source>
        <dbReference type="SAM" id="MobiDB-lite"/>
    </source>
</evidence>
<keyword evidence="2" id="KW-0812">Transmembrane</keyword>
<feature type="compositionally biased region" description="Pro residues" evidence="1">
    <location>
        <begin position="143"/>
        <end position="168"/>
    </location>
</feature>
<feature type="compositionally biased region" description="Pro residues" evidence="1">
    <location>
        <begin position="183"/>
        <end position="207"/>
    </location>
</feature>
<name>I3ZMC8_TERRK</name>
<evidence type="ECO:0000313" key="3">
    <source>
        <dbReference type="EMBL" id="AFL90396.1"/>
    </source>
</evidence>
<feature type="compositionally biased region" description="Low complexity" evidence="1">
    <location>
        <begin position="169"/>
        <end position="182"/>
    </location>
</feature>
<dbReference type="PRINTS" id="PR01217">
    <property type="entry name" value="PRICHEXTENSN"/>
</dbReference>
<dbReference type="HOGENOM" id="CLU_749602_0_0_0"/>
<gene>
    <name evidence="3" type="ordered locus">Terro_4191</name>
</gene>
<proteinExistence type="predicted"/>
<feature type="transmembrane region" description="Helical" evidence="2">
    <location>
        <begin position="71"/>
        <end position="94"/>
    </location>
</feature>
<dbReference type="AlphaFoldDB" id="I3ZMC8"/>
<keyword evidence="4" id="KW-1185">Reference proteome</keyword>
<evidence type="ECO:0000313" key="4">
    <source>
        <dbReference type="Proteomes" id="UP000006056"/>
    </source>
</evidence>
<feature type="region of interest" description="Disordered" evidence="1">
    <location>
        <begin position="1"/>
        <end position="40"/>
    </location>
</feature>
<evidence type="ECO:0000256" key="2">
    <source>
        <dbReference type="SAM" id="Phobius"/>
    </source>
</evidence>
<feature type="compositionally biased region" description="Gly residues" evidence="1">
    <location>
        <begin position="238"/>
        <end position="247"/>
    </location>
</feature>
<evidence type="ECO:0008006" key="5">
    <source>
        <dbReference type="Google" id="ProtNLM"/>
    </source>
</evidence>
<organism evidence="3 4">
    <name type="scientific">Terriglobus roseus (strain DSM 18391 / NRRL B-41598 / KBS 63)</name>
    <dbReference type="NCBI Taxonomy" id="926566"/>
    <lineage>
        <taxon>Bacteria</taxon>
        <taxon>Pseudomonadati</taxon>
        <taxon>Acidobacteriota</taxon>
        <taxon>Terriglobia</taxon>
        <taxon>Terriglobales</taxon>
        <taxon>Acidobacteriaceae</taxon>
        <taxon>Terriglobus</taxon>
    </lineage>
</organism>
<feature type="region of interest" description="Disordered" evidence="1">
    <location>
        <begin position="235"/>
        <end position="258"/>
    </location>
</feature>
<feature type="compositionally biased region" description="Polar residues" evidence="1">
    <location>
        <begin position="21"/>
        <end position="32"/>
    </location>
</feature>
<dbReference type="SUPFAM" id="SSF74653">
    <property type="entry name" value="TolA/TonB C-terminal domain"/>
    <property type="match status" value="1"/>
</dbReference>
<dbReference type="KEGG" id="trs:Terro_4191"/>
<dbReference type="eggNOG" id="COG0810">
    <property type="taxonomic scope" value="Bacteria"/>
</dbReference>
<keyword evidence="2" id="KW-1133">Transmembrane helix</keyword>
<protein>
    <recommendedName>
        <fullName evidence="5">TonB C-terminal domain-containing protein</fullName>
    </recommendedName>
</protein>
<dbReference type="Proteomes" id="UP000006056">
    <property type="component" value="Chromosome"/>
</dbReference>
<keyword evidence="2" id="KW-0472">Membrane</keyword>
<sequence>MKKPYIRVAHLETPPGEDSTQETARPNDTPETASGGRRFRRGRYEELHQHELVMLLDEVDVERTRARFREAVYISVIVWLILGWVIIYGPRYLWHPPVIVQSPPDRRSTMTYLDTPPDLPKQTKPPRPTPNVSEKTTRSQSPKPSPQAPQPAPGQPAAPAPKPTPQPAQPKQQAPQQPQQPQQQPPPQQTRNTPPTPQPSRPTPPLADAPSASPTASKNIFGGQKSAGEAIADAARGARGGPGGDYGSNGPARQGGADQGVKVLSDMQGVDFGKYLNRLLSDVRRNWLPLIPEECRPPLNKQGITGVRFTILPDGKIGAMHLDYSTHDVAIDRAAWGSITGLGQAQPLPKEFHGPNLELRIEFRINKDGQGEAQ</sequence>
<feature type="region of interest" description="Disordered" evidence="1">
    <location>
        <begin position="103"/>
        <end position="222"/>
    </location>
</feature>